<protein>
    <submittedName>
        <fullName evidence="4">Lactonase family protein</fullName>
        <ecNumber evidence="4">3.1.1.-</ecNumber>
    </submittedName>
</protein>
<evidence type="ECO:0000256" key="2">
    <source>
        <dbReference type="ARBA" id="ARBA00022526"/>
    </source>
</evidence>
<keyword evidence="2" id="KW-0313">Glucose metabolism</keyword>
<accession>A0AAW6U3K5</accession>
<dbReference type="InterPro" id="IPR050282">
    <property type="entry name" value="Cycloisomerase_2"/>
</dbReference>
<dbReference type="RefSeq" id="WP_349245211.1">
    <property type="nucleotide sequence ID" value="NZ_JASCXX010000013.1"/>
</dbReference>
<evidence type="ECO:0000256" key="3">
    <source>
        <dbReference type="SAM" id="MobiDB-lite"/>
    </source>
</evidence>
<keyword evidence="2" id="KW-0119">Carbohydrate metabolism</keyword>
<dbReference type="GO" id="GO:0005829">
    <property type="term" value="C:cytosol"/>
    <property type="evidence" value="ECO:0007669"/>
    <property type="project" value="TreeGrafter"/>
</dbReference>
<dbReference type="EMBL" id="JASCXX010000013">
    <property type="protein sequence ID" value="MDI6449803.1"/>
    <property type="molecule type" value="Genomic_DNA"/>
</dbReference>
<evidence type="ECO:0000256" key="1">
    <source>
        <dbReference type="ARBA" id="ARBA00005564"/>
    </source>
</evidence>
<dbReference type="InterPro" id="IPR011048">
    <property type="entry name" value="Haem_d1_sf"/>
</dbReference>
<dbReference type="FunFam" id="2.130.10.10:FF:000306">
    <property type="entry name" value="3-carboxymuconate cyclase"/>
    <property type="match status" value="1"/>
</dbReference>
<evidence type="ECO:0000313" key="4">
    <source>
        <dbReference type="EMBL" id="MDI6449803.1"/>
    </source>
</evidence>
<comment type="caution">
    <text evidence="4">The sequence shown here is derived from an EMBL/GenBank/DDBJ whole genome shotgun (WGS) entry which is preliminary data.</text>
</comment>
<dbReference type="PANTHER" id="PTHR30344:SF1">
    <property type="entry name" value="6-PHOSPHOGLUCONOLACTONASE"/>
    <property type="match status" value="1"/>
</dbReference>
<evidence type="ECO:0000313" key="5">
    <source>
        <dbReference type="Proteomes" id="UP001431776"/>
    </source>
</evidence>
<keyword evidence="4" id="KW-0378">Hydrolase</keyword>
<dbReference type="GO" id="GO:0017057">
    <property type="term" value="F:6-phosphogluconolactonase activity"/>
    <property type="evidence" value="ECO:0007669"/>
    <property type="project" value="TreeGrafter"/>
</dbReference>
<dbReference type="InterPro" id="IPR019405">
    <property type="entry name" value="Lactonase_7-beta_prop"/>
</dbReference>
<dbReference type="EC" id="3.1.1.-" evidence="4"/>
<dbReference type="SUPFAM" id="SSF51004">
    <property type="entry name" value="C-terminal (heme d1) domain of cytochrome cd1-nitrite reductase"/>
    <property type="match status" value="1"/>
</dbReference>
<feature type="region of interest" description="Disordered" evidence="3">
    <location>
        <begin position="150"/>
        <end position="172"/>
    </location>
</feature>
<dbReference type="GO" id="GO:0006006">
    <property type="term" value="P:glucose metabolic process"/>
    <property type="evidence" value="ECO:0007669"/>
    <property type="project" value="UniProtKB-KW"/>
</dbReference>
<gene>
    <name evidence="4" type="ORF">QJ522_12160</name>
</gene>
<dbReference type="AlphaFoldDB" id="A0AAW6U3K5"/>
<dbReference type="Gene3D" id="2.130.10.10">
    <property type="entry name" value="YVTN repeat-like/Quinoprotein amine dehydrogenase"/>
    <property type="match status" value="1"/>
</dbReference>
<comment type="similarity">
    <text evidence="1">Belongs to the cycloisomerase 2 family.</text>
</comment>
<keyword evidence="5" id="KW-1185">Reference proteome</keyword>
<dbReference type="Proteomes" id="UP001431776">
    <property type="component" value="Unassembled WGS sequence"/>
</dbReference>
<reference evidence="4" key="1">
    <citation type="submission" date="2023-05" db="EMBL/GenBank/DDBJ databases">
        <title>Anaerotaeda fermentans gen. nov., sp. nov., a novel anaerobic planctomycete of the new family within the order Sedimentisphaerales isolated from Taman Peninsula, Russia.</title>
        <authorList>
            <person name="Khomyakova M.A."/>
            <person name="Merkel A.Y."/>
            <person name="Slobodkin A.I."/>
        </authorList>
    </citation>
    <scope>NUCLEOTIDE SEQUENCE</scope>
    <source>
        <strain evidence="4">M17dextr</strain>
    </source>
</reference>
<proteinExistence type="inferred from homology"/>
<dbReference type="InterPro" id="IPR015943">
    <property type="entry name" value="WD40/YVTN_repeat-like_dom_sf"/>
</dbReference>
<name>A0AAW6U3K5_9BACT</name>
<dbReference type="Pfam" id="PF10282">
    <property type="entry name" value="Lactonase"/>
    <property type="match status" value="1"/>
</dbReference>
<sequence length="371" mass="38683">MDTKALAMALISTVALSTASARSVSVYIGTYTGGGSQGIYRTTLDLATGELAEPVLAAEARNPSFIEIHPAGQFLYAVSEGGGAGSVSAFSIDPDTGDLKALNQQPSGGAGPCHVSIDHAGRNVLVANYGSGSVSVIPIRPDGSLGEPTGFAQHVGSGPNPGRQKGPHAHSVNVSPDDRFAFVADLGIDKVMIYRLDVEAGTITANDPPFAALAPGAGPRHFAFHPKGRYAYVINELNSTMTAFAYDPASGVLTEVQTVPTLPSGFTGSSTCAEVRVHPSGRFLYGSNRGHDSIVVYRIDPGEGTLTLVEHQTADIKTPRNFNVDPSGAFCLVANQGSDSVVVFRIDPQTGSLEPTGHRVPVGRPVCLRFR</sequence>
<dbReference type="PANTHER" id="PTHR30344">
    <property type="entry name" value="6-PHOSPHOGLUCONOLACTONASE-RELATED"/>
    <property type="match status" value="1"/>
</dbReference>
<organism evidence="4 5">
    <name type="scientific">Anaerobaca lacustris</name>
    <dbReference type="NCBI Taxonomy" id="3044600"/>
    <lineage>
        <taxon>Bacteria</taxon>
        <taxon>Pseudomonadati</taxon>
        <taxon>Planctomycetota</taxon>
        <taxon>Phycisphaerae</taxon>
        <taxon>Sedimentisphaerales</taxon>
        <taxon>Anaerobacaceae</taxon>
        <taxon>Anaerobaca</taxon>
    </lineage>
</organism>